<accession>A0ABR3KQE8</accession>
<dbReference type="Proteomes" id="UP001558632">
    <property type="component" value="Unassembled WGS sequence"/>
</dbReference>
<evidence type="ECO:0000313" key="2">
    <source>
        <dbReference type="EMBL" id="KAL1241580.1"/>
    </source>
</evidence>
<evidence type="ECO:0000313" key="3">
    <source>
        <dbReference type="Proteomes" id="UP001558632"/>
    </source>
</evidence>
<feature type="region of interest" description="Disordered" evidence="1">
    <location>
        <begin position="80"/>
        <end position="153"/>
    </location>
</feature>
<comment type="caution">
    <text evidence="2">The sequence shown here is derived from an EMBL/GenBank/DDBJ whole genome shotgun (WGS) entry which is preliminary data.</text>
</comment>
<keyword evidence="3" id="KW-1185">Reference proteome</keyword>
<evidence type="ECO:0000256" key="1">
    <source>
        <dbReference type="SAM" id="MobiDB-lite"/>
    </source>
</evidence>
<organism evidence="2 3">
    <name type="scientific">Trichinella spiralis</name>
    <name type="common">Trichina worm</name>
    <dbReference type="NCBI Taxonomy" id="6334"/>
    <lineage>
        <taxon>Eukaryota</taxon>
        <taxon>Metazoa</taxon>
        <taxon>Ecdysozoa</taxon>
        <taxon>Nematoda</taxon>
        <taxon>Enoplea</taxon>
        <taxon>Dorylaimia</taxon>
        <taxon>Trichinellida</taxon>
        <taxon>Trichinellidae</taxon>
        <taxon>Trichinella</taxon>
    </lineage>
</organism>
<dbReference type="EMBL" id="JBEUSY010000251">
    <property type="protein sequence ID" value="KAL1241580.1"/>
    <property type="molecule type" value="Genomic_DNA"/>
</dbReference>
<protein>
    <submittedName>
        <fullName evidence="2">Retrovirus-related Pol polyprotein from type-2 retrotransposable element R2DM</fullName>
    </submittedName>
</protein>
<feature type="compositionally biased region" description="Basic and acidic residues" evidence="1">
    <location>
        <begin position="80"/>
        <end position="89"/>
    </location>
</feature>
<proteinExistence type="predicted"/>
<reference evidence="2 3" key="1">
    <citation type="submission" date="2024-07" db="EMBL/GenBank/DDBJ databases">
        <title>Enhanced genomic and transcriptomic resources for Trichinella pseudospiralis and T. spiralis underpin the discovery of pronounced molecular differences between stages and species.</title>
        <authorList>
            <person name="Pasi K.K."/>
            <person name="La Rosa G."/>
            <person name="Gomez-Morales M.A."/>
            <person name="Tosini F."/>
            <person name="Sumanam S."/>
            <person name="Young N.D."/>
            <person name="Chang B.C."/>
            <person name="Robin G.B."/>
        </authorList>
    </citation>
    <scope>NUCLEOTIDE SEQUENCE [LARGE SCALE GENOMIC DNA]</scope>
    <source>
        <strain evidence="2">ISS534</strain>
    </source>
</reference>
<gene>
    <name evidence="2" type="ORF">TSPI_10611</name>
</gene>
<sequence length="153" mass="17255">MVPPGDLIKFLGIDITLNGKPHFDLAPLEDTLERIRKAPLKPAQKLATVRDYLIPSLEYRLGVPGIPRKLLESVDGAIRPEGEDLKIEADDPGAEPWQKPEHSPPHAKENSEDRNTEDQSEPHTTPQTLRTTENPEIQRRSRLSRTTTRRDCA</sequence>
<name>A0ABR3KQE8_TRISP</name>
<feature type="compositionally biased region" description="Polar residues" evidence="1">
    <location>
        <begin position="122"/>
        <end position="135"/>
    </location>
</feature>
<feature type="compositionally biased region" description="Basic and acidic residues" evidence="1">
    <location>
        <begin position="98"/>
        <end position="121"/>
    </location>
</feature>